<evidence type="ECO:0000313" key="2">
    <source>
        <dbReference type="EMBL" id="GLZ80088.1"/>
    </source>
</evidence>
<accession>A0A9W6SPQ0</accession>
<dbReference type="AlphaFoldDB" id="A0A9W6SPQ0"/>
<dbReference type="Proteomes" id="UP001165079">
    <property type="component" value="Unassembled WGS sequence"/>
</dbReference>
<sequence length="134" mass="14109">MPGVGKSGVIEGLAHAIARRAVPTSLRASRVMPLDCRFSGRAIDTLTGDGILTGQLDITGTYILTATAATQLALASAGERYTAFTGALLGVLREGIADGGSLTSRSPGTVRWGRGRRTRRESRADARTRRRAGR</sequence>
<reference evidence="2" key="1">
    <citation type="submission" date="2023-03" db="EMBL/GenBank/DDBJ databases">
        <title>Actinorhabdospora filicis NBRC 111898.</title>
        <authorList>
            <person name="Ichikawa N."/>
            <person name="Sato H."/>
            <person name="Tonouchi N."/>
        </authorList>
    </citation>
    <scope>NUCLEOTIDE SEQUENCE</scope>
    <source>
        <strain evidence="2">NBRC 111898</strain>
    </source>
</reference>
<dbReference type="RefSeq" id="WP_285665212.1">
    <property type="nucleotide sequence ID" value="NZ_BSTX01000003.1"/>
</dbReference>
<comment type="caution">
    <text evidence="2">The sequence shown here is derived from an EMBL/GenBank/DDBJ whole genome shotgun (WGS) entry which is preliminary data.</text>
</comment>
<dbReference type="EMBL" id="BSTX01000003">
    <property type="protein sequence ID" value="GLZ80088.1"/>
    <property type="molecule type" value="Genomic_DNA"/>
</dbReference>
<feature type="region of interest" description="Disordered" evidence="1">
    <location>
        <begin position="97"/>
        <end position="134"/>
    </location>
</feature>
<name>A0A9W6SPQ0_9ACTN</name>
<keyword evidence="3" id="KW-1185">Reference proteome</keyword>
<protein>
    <submittedName>
        <fullName evidence="2">Uncharacterized protein</fullName>
    </submittedName>
</protein>
<evidence type="ECO:0000256" key="1">
    <source>
        <dbReference type="SAM" id="MobiDB-lite"/>
    </source>
</evidence>
<organism evidence="2 3">
    <name type="scientific">Actinorhabdospora filicis</name>
    <dbReference type="NCBI Taxonomy" id="1785913"/>
    <lineage>
        <taxon>Bacteria</taxon>
        <taxon>Bacillati</taxon>
        <taxon>Actinomycetota</taxon>
        <taxon>Actinomycetes</taxon>
        <taxon>Micromonosporales</taxon>
        <taxon>Micromonosporaceae</taxon>
        <taxon>Actinorhabdospora</taxon>
    </lineage>
</organism>
<gene>
    <name evidence="2" type="ORF">Afil01_48950</name>
</gene>
<evidence type="ECO:0000313" key="3">
    <source>
        <dbReference type="Proteomes" id="UP001165079"/>
    </source>
</evidence>
<proteinExistence type="predicted"/>